<protein>
    <recommendedName>
        <fullName evidence="2">LOB domain-containing protein</fullName>
    </recommendedName>
</protein>
<evidence type="ECO:0000256" key="1">
    <source>
        <dbReference type="ARBA" id="ARBA00005474"/>
    </source>
</evidence>
<accession>A0AA39RFG5</accession>
<reference evidence="3" key="1">
    <citation type="journal article" date="2022" name="Plant J.">
        <title>Strategies of tolerance reflected in two North American maple genomes.</title>
        <authorList>
            <person name="McEvoy S.L."/>
            <person name="Sezen U.U."/>
            <person name="Trouern-Trend A."/>
            <person name="McMahon S.M."/>
            <person name="Schaberg P.G."/>
            <person name="Yang J."/>
            <person name="Wegrzyn J.L."/>
            <person name="Swenson N.G."/>
        </authorList>
    </citation>
    <scope>NUCLEOTIDE SEQUENCE</scope>
    <source>
        <strain evidence="3">NS2018</strain>
    </source>
</reference>
<dbReference type="EMBL" id="JAUESC010000388">
    <property type="protein sequence ID" value="KAK0572196.1"/>
    <property type="molecule type" value="Genomic_DNA"/>
</dbReference>
<comment type="caution">
    <text evidence="3">The sequence shown here is derived from an EMBL/GenBank/DDBJ whole genome shotgun (WGS) entry which is preliminary data.</text>
</comment>
<organism evidence="3 4">
    <name type="scientific">Acer saccharum</name>
    <name type="common">Sugar maple</name>
    <dbReference type="NCBI Taxonomy" id="4024"/>
    <lineage>
        <taxon>Eukaryota</taxon>
        <taxon>Viridiplantae</taxon>
        <taxon>Streptophyta</taxon>
        <taxon>Embryophyta</taxon>
        <taxon>Tracheophyta</taxon>
        <taxon>Spermatophyta</taxon>
        <taxon>Magnoliopsida</taxon>
        <taxon>eudicotyledons</taxon>
        <taxon>Gunneridae</taxon>
        <taxon>Pentapetalae</taxon>
        <taxon>rosids</taxon>
        <taxon>malvids</taxon>
        <taxon>Sapindales</taxon>
        <taxon>Sapindaceae</taxon>
        <taxon>Hippocastanoideae</taxon>
        <taxon>Acereae</taxon>
        <taxon>Acer</taxon>
    </lineage>
</organism>
<evidence type="ECO:0000313" key="3">
    <source>
        <dbReference type="EMBL" id="KAK0572196.1"/>
    </source>
</evidence>
<name>A0AA39RFG5_ACESA</name>
<gene>
    <name evidence="3" type="ORF">LWI29_027650</name>
</gene>
<dbReference type="Proteomes" id="UP001168877">
    <property type="component" value="Unassembled WGS sequence"/>
</dbReference>
<evidence type="ECO:0000259" key="2">
    <source>
        <dbReference type="PROSITE" id="PS50891"/>
    </source>
</evidence>
<reference evidence="3" key="2">
    <citation type="submission" date="2023-06" db="EMBL/GenBank/DDBJ databases">
        <authorList>
            <person name="Swenson N.G."/>
            <person name="Wegrzyn J.L."/>
            <person name="Mcevoy S.L."/>
        </authorList>
    </citation>
    <scope>NUCLEOTIDE SEQUENCE</scope>
    <source>
        <strain evidence="3">NS2018</strain>
        <tissue evidence="3">Leaf</tissue>
    </source>
</reference>
<evidence type="ECO:0000313" key="4">
    <source>
        <dbReference type="Proteomes" id="UP001168877"/>
    </source>
</evidence>
<sequence length="190" mass="22071">MDRDQNQRPACAVCNHHRRRCPPNCFIAKYFPHDESVNFADAHKLFGIGNIAKWAKDVELKLQSDDVERAMKNMKTEANIYASDPSGTGCYGVIRRLATQCYYAEEELKATCQSLDLYRPKGFQDFHNLQPNPFSNDRNRNPYNAFENQFPASWPFVNDENRNLYNAVQNQFPASWGRLLLHNRKQFSDS</sequence>
<feature type="domain" description="LOB" evidence="2">
    <location>
        <begin position="9"/>
        <end position="115"/>
    </location>
</feature>
<dbReference type="Pfam" id="PF03195">
    <property type="entry name" value="LOB"/>
    <property type="match status" value="1"/>
</dbReference>
<dbReference type="AlphaFoldDB" id="A0AA39RFG5"/>
<dbReference type="PANTHER" id="PTHR31301:SF21">
    <property type="entry name" value="LOB DOMAIN-CONTAINING PROTEIN 27-RELATED"/>
    <property type="match status" value="1"/>
</dbReference>
<dbReference type="PANTHER" id="PTHR31301">
    <property type="entry name" value="LOB DOMAIN-CONTAINING PROTEIN 4-RELATED"/>
    <property type="match status" value="1"/>
</dbReference>
<proteinExistence type="inferred from homology"/>
<dbReference type="PROSITE" id="PS50891">
    <property type="entry name" value="LOB"/>
    <property type="match status" value="1"/>
</dbReference>
<dbReference type="InterPro" id="IPR004883">
    <property type="entry name" value="LOB"/>
</dbReference>
<comment type="similarity">
    <text evidence="1">Belongs to the LOB domain-containing protein family.</text>
</comment>
<keyword evidence="4" id="KW-1185">Reference proteome</keyword>